<keyword evidence="4" id="KW-0808">Transferase</keyword>
<evidence type="ECO:0000313" key="7">
    <source>
        <dbReference type="EMBL" id="MDX6806488.1"/>
    </source>
</evidence>
<keyword evidence="5" id="KW-0547">Nucleotide-binding</keyword>
<dbReference type="Gene3D" id="3.40.50.300">
    <property type="entry name" value="P-loop containing nucleotide triphosphate hydrolases"/>
    <property type="match status" value="1"/>
</dbReference>
<comment type="pathway">
    <text evidence="2">Metabolic intermediate biosynthesis; 5-phospho-alpha-D-ribose 1-diphosphate biosynthesis; 5-phospho-alpha-D-ribose 1-diphosphate from D-ribose 5-phosphate (route II): step 3/3.</text>
</comment>
<comment type="caution">
    <text evidence="7">The sequence shown here is derived from an EMBL/GenBank/DDBJ whole genome shotgun (WGS) entry which is preliminary data.</text>
</comment>
<reference evidence="7 8" key="1">
    <citation type="submission" date="2023-11" db="EMBL/GenBank/DDBJ databases">
        <authorList>
            <person name="Bao R."/>
        </authorList>
    </citation>
    <scope>NUCLEOTIDE SEQUENCE [LARGE SCALE GENOMIC DNA]</scope>
    <source>
        <strain evidence="7 8">PJ23</strain>
    </source>
</reference>
<sequence length="203" mass="21460">MPEHTGIGGFVLVGGPSGAGKDSLIDFARSALARDPRFVFPERVVTRPSSAYEQHQTMDEASFAEAERSGAFAVSWRAHGLGYALPRSVLDAAHRGSVVICNVSRGVVPWCRLNFPGVLAVEITAPPEVLAARLAGRNRAEDGDLAKRLSRSAEICSVKADRTIVNDGALGDAGRELTEVITQHAAALNQLSVPNTLHLSGAP</sequence>
<proteinExistence type="predicted"/>
<organism evidence="7 8">
    <name type="scientific">Terrihabitans rhizophilus</name>
    <dbReference type="NCBI Taxonomy" id="3092662"/>
    <lineage>
        <taxon>Bacteria</taxon>
        <taxon>Pseudomonadati</taxon>
        <taxon>Pseudomonadota</taxon>
        <taxon>Alphaproteobacteria</taxon>
        <taxon>Hyphomicrobiales</taxon>
        <taxon>Terrihabitans</taxon>
    </lineage>
</organism>
<evidence type="ECO:0000256" key="2">
    <source>
        <dbReference type="ARBA" id="ARBA00005069"/>
    </source>
</evidence>
<evidence type="ECO:0000256" key="3">
    <source>
        <dbReference type="ARBA" id="ARBA00012892"/>
    </source>
</evidence>
<dbReference type="SUPFAM" id="SSF52540">
    <property type="entry name" value="P-loop containing nucleoside triphosphate hydrolases"/>
    <property type="match status" value="1"/>
</dbReference>
<evidence type="ECO:0000256" key="6">
    <source>
        <dbReference type="ARBA" id="ARBA00022840"/>
    </source>
</evidence>
<dbReference type="EC" id="2.7.4.23" evidence="3"/>
<keyword evidence="6" id="KW-0067">ATP-binding</keyword>
<gene>
    <name evidence="7" type="primary">phnN</name>
    <name evidence="7" type="ORF">SCD90_10460</name>
</gene>
<evidence type="ECO:0000256" key="4">
    <source>
        <dbReference type="ARBA" id="ARBA00022679"/>
    </source>
</evidence>
<dbReference type="NCBIfam" id="TIGR02322">
    <property type="entry name" value="phosphon_PhnN"/>
    <property type="match status" value="1"/>
</dbReference>
<evidence type="ECO:0000313" key="8">
    <source>
        <dbReference type="Proteomes" id="UP001274321"/>
    </source>
</evidence>
<accession>A0ABU4RQN4</accession>
<comment type="catalytic activity">
    <reaction evidence="1">
        <text>alpha-D-ribose 1,5-bisphosphate + ATP = 5-phospho-alpha-D-ribose 1-diphosphate + ADP</text>
        <dbReference type="Rhea" id="RHEA:20109"/>
        <dbReference type="ChEBI" id="CHEBI:30616"/>
        <dbReference type="ChEBI" id="CHEBI:58017"/>
        <dbReference type="ChEBI" id="CHEBI:68688"/>
        <dbReference type="ChEBI" id="CHEBI:456216"/>
        <dbReference type="EC" id="2.7.4.23"/>
    </reaction>
</comment>
<evidence type="ECO:0000256" key="5">
    <source>
        <dbReference type="ARBA" id="ARBA00022741"/>
    </source>
</evidence>
<keyword evidence="8" id="KW-1185">Reference proteome</keyword>
<dbReference type="InterPro" id="IPR027417">
    <property type="entry name" value="P-loop_NTPase"/>
</dbReference>
<dbReference type="Proteomes" id="UP001274321">
    <property type="component" value="Unassembled WGS sequence"/>
</dbReference>
<name>A0ABU4RQN4_9HYPH</name>
<dbReference type="InterPro" id="IPR012699">
    <property type="entry name" value="PhnN"/>
</dbReference>
<dbReference type="RefSeq" id="WP_319844615.1">
    <property type="nucleotide sequence ID" value="NZ_JAXAFJ010000005.1"/>
</dbReference>
<dbReference type="EMBL" id="JAXAFJ010000005">
    <property type="protein sequence ID" value="MDX6806488.1"/>
    <property type="molecule type" value="Genomic_DNA"/>
</dbReference>
<protein>
    <recommendedName>
        <fullName evidence="3">ribose 1,5-bisphosphate phosphokinase</fullName>
        <ecNumber evidence="3">2.7.4.23</ecNumber>
    </recommendedName>
</protein>
<evidence type="ECO:0000256" key="1">
    <source>
        <dbReference type="ARBA" id="ARBA00000373"/>
    </source>
</evidence>